<keyword evidence="5 6" id="KW-0413">Isomerase</keyword>
<name>A0A401U587_9BACT</name>
<dbReference type="InterPro" id="IPR011051">
    <property type="entry name" value="RmlC_Cupin_sf"/>
</dbReference>
<evidence type="ECO:0000313" key="7">
    <source>
        <dbReference type="EMBL" id="GCC50067.1"/>
    </source>
</evidence>
<comment type="caution">
    <text evidence="7">The sequence shown here is derived from an EMBL/GenBank/DDBJ whole genome shotgun (WGS) entry which is preliminary data.</text>
</comment>
<feature type="binding site" evidence="6">
    <location>
        <position position="221"/>
    </location>
    <ligand>
        <name>Zn(2+)</name>
        <dbReference type="ChEBI" id="CHEBI:29105"/>
    </ligand>
</feature>
<dbReference type="Proteomes" id="UP000288227">
    <property type="component" value="Unassembled WGS sequence"/>
</dbReference>
<dbReference type="EMBL" id="BHXQ01000001">
    <property type="protein sequence ID" value="GCC50067.1"/>
    <property type="molecule type" value="Genomic_DNA"/>
</dbReference>
<dbReference type="PIRSF" id="PIRSF006625">
    <property type="entry name" value="KduI"/>
    <property type="match status" value="1"/>
</dbReference>
<evidence type="ECO:0000256" key="6">
    <source>
        <dbReference type="HAMAP-Rule" id="MF_00687"/>
    </source>
</evidence>
<dbReference type="InterPro" id="IPR014710">
    <property type="entry name" value="RmlC-like_jellyroll"/>
</dbReference>
<evidence type="ECO:0000313" key="8">
    <source>
        <dbReference type="Proteomes" id="UP000288227"/>
    </source>
</evidence>
<dbReference type="GO" id="GO:0019698">
    <property type="term" value="P:D-galacturonate catabolic process"/>
    <property type="evidence" value="ECO:0007669"/>
    <property type="project" value="TreeGrafter"/>
</dbReference>
<dbReference type="GO" id="GO:0045490">
    <property type="term" value="P:pectin catabolic process"/>
    <property type="evidence" value="ECO:0007669"/>
    <property type="project" value="UniProtKB-UniRule"/>
</dbReference>
<dbReference type="GO" id="GO:0008270">
    <property type="term" value="F:zinc ion binding"/>
    <property type="evidence" value="ECO:0007669"/>
    <property type="project" value="UniProtKB-UniRule"/>
</dbReference>
<dbReference type="CDD" id="cd20491">
    <property type="entry name" value="cupin_KduI_C"/>
    <property type="match status" value="1"/>
</dbReference>
<dbReference type="NCBIfam" id="NF002091">
    <property type="entry name" value="PRK00924.1"/>
    <property type="match status" value="1"/>
</dbReference>
<comment type="similarity">
    <text evidence="2 6">Belongs to the KduI family.</text>
</comment>
<dbReference type="AlphaFoldDB" id="A0A401U587"/>
<feature type="binding site" evidence="6">
    <location>
        <position position="219"/>
    </location>
    <ligand>
        <name>Zn(2+)</name>
        <dbReference type="ChEBI" id="CHEBI:29105"/>
    </ligand>
</feature>
<keyword evidence="3 6" id="KW-0479">Metal-binding</keyword>
<comment type="function">
    <text evidence="6">Catalyzes the isomerization of 5-dehydro-4-deoxy-D-glucuronate to 3-deoxy-D-glycero-2,5-hexodiulosonate.</text>
</comment>
<keyword evidence="8" id="KW-1185">Reference proteome</keyword>
<dbReference type="Pfam" id="PF04962">
    <property type="entry name" value="KduI"/>
    <property type="match status" value="1"/>
</dbReference>
<dbReference type="InterPro" id="IPR027449">
    <property type="entry name" value="KduI_N"/>
</dbReference>
<proteinExistence type="inferred from homology"/>
<dbReference type="InterPro" id="IPR007045">
    <property type="entry name" value="KduI"/>
</dbReference>
<reference evidence="7 8" key="1">
    <citation type="submission" date="2018-11" db="EMBL/GenBank/DDBJ databases">
        <title>Chryseotalea sanarue gen. nov., sp., nov., a member of the family Cytophagaceae, isolated from a brackish lake in Hamamatsu Japan.</title>
        <authorList>
            <person name="Maejima Y."/>
            <person name="Iino T."/>
            <person name="Muraguchi Y."/>
            <person name="Fukuda K."/>
            <person name="Ohkuma M."/>
            <person name="Moriuchi R."/>
            <person name="Dohra H."/>
            <person name="Kimbara K."/>
            <person name="Shintani M."/>
        </authorList>
    </citation>
    <scope>NUCLEOTIDE SEQUENCE [LARGE SCALE GENOMIC DNA]</scope>
    <source>
        <strain evidence="7 8">Ys</strain>
    </source>
</reference>
<comment type="catalytic activity">
    <reaction evidence="1 6">
        <text>5-dehydro-4-deoxy-D-glucuronate = 3-deoxy-D-glycero-2,5-hexodiulosonate</text>
        <dbReference type="Rhea" id="RHEA:23896"/>
        <dbReference type="ChEBI" id="CHEBI:17117"/>
        <dbReference type="ChEBI" id="CHEBI:29071"/>
        <dbReference type="EC" id="5.3.1.17"/>
    </reaction>
</comment>
<evidence type="ECO:0000256" key="3">
    <source>
        <dbReference type="ARBA" id="ARBA00022723"/>
    </source>
</evidence>
<dbReference type="HAMAP" id="MF_00687">
    <property type="entry name" value="KduI"/>
    <property type="match status" value="1"/>
</dbReference>
<dbReference type="Gene3D" id="2.60.120.10">
    <property type="entry name" value="Jelly Rolls"/>
    <property type="match status" value="1"/>
</dbReference>
<sequence length="301" mass="34035">MRLQTVSIIFLVYIAQTITHLAFSYMNASIYAVHPDDFKQYTTTRLRELFLLENLFLTDNITNVYTHYDRLIVGGVNPVTKNLSLLSYDALKSAYYLERREMGIINVGDAAAVTVDGQTFSLEKKEALYIGQGAKEVVFHTATKGNALFYFNSAPAHKHYPTRKVTLAEAETVELGSLESSNHRTIRKLLVNSVLPTCQLQMGLTELKAGSVWNTMPPHTHDRRMEAYFYFDVKPAEMVCHFLGQPDETRHIWVKNNQAVLSPPWSIHSGAGTSNYAFIWGMAGENLDYADMDAVKPENLR</sequence>
<dbReference type="CDD" id="cd20294">
    <property type="entry name" value="cupin_KduI_N"/>
    <property type="match status" value="1"/>
</dbReference>
<dbReference type="GO" id="GO:0042840">
    <property type="term" value="P:D-glucuronate catabolic process"/>
    <property type="evidence" value="ECO:0007669"/>
    <property type="project" value="TreeGrafter"/>
</dbReference>
<gene>
    <name evidence="6" type="primary">kduI</name>
    <name evidence="7" type="ORF">SanaruYs_02820</name>
</gene>
<protein>
    <recommendedName>
        <fullName evidence="6">4-deoxy-L-threo-5-hexosulose-uronate ketol-isomerase</fullName>
        <ecNumber evidence="6">5.3.1.17</ecNumber>
    </recommendedName>
    <alternativeName>
        <fullName evidence="6">5-keto-4-deoxyuronate isomerase</fullName>
    </alternativeName>
    <alternativeName>
        <fullName evidence="6">DKI isomerase</fullName>
    </alternativeName>
</protein>
<evidence type="ECO:0000256" key="2">
    <source>
        <dbReference type="ARBA" id="ARBA00008086"/>
    </source>
</evidence>
<comment type="cofactor">
    <cofactor evidence="6">
        <name>Zn(2+)</name>
        <dbReference type="ChEBI" id="CHEBI:29105"/>
    </cofactor>
    <text evidence="6">Binds 1 zinc ion per subunit.</text>
</comment>
<dbReference type="SUPFAM" id="SSF51182">
    <property type="entry name" value="RmlC-like cupins"/>
    <property type="match status" value="1"/>
</dbReference>
<keyword evidence="4 6" id="KW-0862">Zinc</keyword>
<accession>A0A401U587</accession>
<evidence type="ECO:0000256" key="4">
    <source>
        <dbReference type="ARBA" id="ARBA00022833"/>
    </source>
</evidence>
<dbReference type="EC" id="5.3.1.17" evidence="6"/>
<dbReference type="UniPathway" id="UPA00545">
    <property type="reaction ID" value="UER00826"/>
</dbReference>
<evidence type="ECO:0000256" key="5">
    <source>
        <dbReference type="ARBA" id="ARBA00023235"/>
    </source>
</evidence>
<evidence type="ECO:0000256" key="1">
    <source>
        <dbReference type="ARBA" id="ARBA00000552"/>
    </source>
</evidence>
<dbReference type="GO" id="GO:0008697">
    <property type="term" value="F:4-deoxy-L-threo-5-hexosulose-uronate ketol-isomerase activity"/>
    <property type="evidence" value="ECO:0007669"/>
    <property type="project" value="UniProtKB-UniRule"/>
</dbReference>
<organism evidence="7 8">
    <name type="scientific">Chryseotalea sanaruensis</name>
    <dbReference type="NCBI Taxonomy" id="2482724"/>
    <lineage>
        <taxon>Bacteria</taxon>
        <taxon>Pseudomonadati</taxon>
        <taxon>Bacteroidota</taxon>
        <taxon>Cytophagia</taxon>
        <taxon>Cytophagales</taxon>
        <taxon>Chryseotaleaceae</taxon>
        <taxon>Chryseotalea</taxon>
    </lineage>
</organism>
<dbReference type="Gene3D" id="2.60.120.520">
    <property type="entry name" value="pectin degrading enzyme 5-keto 4- deoxyuronate isomerase, domain 1"/>
    <property type="match status" value="1"/>
</dbReference>
<dbReference type="PANTHER" id="PTHR38461:SF1">
    <property type="entry name" value="4-DEOXY-L-THREO-5-HEXOSULOSE-URONATE KETOL-ISOMERASE"/>
    <property type="match status" value="1"/>
</dbReference>
<dbReference type="InterPro" id="IPR021120">
    <property type="entry name" value="KduI/IolB_isomerase"/>
</dbReference>
<feature type="binding site" evidence="6">
    <location>
        <position position="268"/>
    </location>
    <ligand>
        <name>Zn(2+)</name>
        <dbReference type="ChEBI" id="CHEBI:29105"/>
    </ligand>
</feature>
<feature type="binding site" evidence="6">
    <location>
        <position position="226"/>
    </location>
    <ligand>
        <name>Zn(2+)</name>
        <dbReference type="ChEBI" id="CHEBI:29105"/>
    </ligand>
</feature>
<dbReference type="PANTHER" id="PTHR38461">
    <property type="entry name" value="4-DEOXY-L-THREO-5-HEXOSULOSE-URONATE KETOL-ISOMERASE"/>
    <property type="match status" value="1"/>
</dbReference>
<comment type="pathway">
    <text evidence="6">Glycan metabolism; pectin degradation; 2-dehydro-3-deoxy-D-gluconate from pectin: step 4/5.</text>
</comment>